<proteinExistence type="predicted"/>
<evidence type="ECO:0000313" key="1">
    <source>
        <dbReference type="EMBL" id="MBX43436.1"/>
    </source>
</evidence>
<dbReference type="EMBL" id="GGEC01062952">
    <property type="protein sequence ID" value="MBX43436.1"/>
    <property type="molecule type" value="Transcribed_RNA"/>
</dbReference>
<reference evidence="1" key="1">
    <citation type="submission" date="2018-02" db="EMBL/GenBank/DDBJ databases">
        <title>Rhizophora mucronata_Transcriptome.</title>
        <authorList>
            <person name="Meera S.P."/>
            <person name="Sreeshan A."/>
            <person name="Augustine A."/>
        </authorList>
    </citation>
    <scope>NUCLEOTIDE SEQUENCE</scope>
    <source>
        <tissue evidence="1">Leaf</tissue>
    </source>
</reference>
<sequence>MCSIYWQILCSWIDKPITANATGVFHSTYQVHQADTSGCNRAQMDCHSKLQHVHHSGRLPLGSHAELSLVKPFSSQP</sequence>
<organism evidence="1">
    <name type="scientific">Rhizophora mucronata</name>
    <name type="common">Asiatic mangrove</name>
    <dbReference type="NCBI Taxonomy" id="61149"/>
    <lineage>
        <taxon>Eukaryota</taxon>
        <taxon>Viridiplantae</taxon>
        <taxon>Streptophyta</taxon>
        <taxon>Embryophyta</taxon>
        <taxon>Tracheophyta</taxon>
        <taxon>Spermatophyta</taxon>
        <taxon>Magnoliopsida</taxon>
        <taxon>eudicotyledons</taxon>
        <taxon>Gunneridae</taxon>
        <taxon>Pentapetalae</taxon>
        <taxon>rosids</taxon>
        <taxon>fabids</taxon>
        <taxon>Malpighiales</taxon>
        <taxon>Rhizophoraceae</taxon>
        <taxon>Rhizophora</taxon>
    </lineage>
</organism>
<dbReference type="AlphaFoldDB" id="A0A2P2NLU5"/>
<accession>A0A2P2NLU5</accession>
<name>A0A2P2NLU5_RHIMU</name>
<protein>
    <submittedName>
        <fullName evidence="1">Uncharacterized protein</fullName>
    </submittedName>
</protein>